<name>A0A068S7A1_9FUNG</name>
<feature type="region of interest" description="Disordered" evidence="1">
    <location>
        <begin position="1"/>
        <end position="27"/>
    </location>
</feature>
<dbReference type="Gene3D" id="1.25.40.10">
    <property type="entry name" value="Tetratricopeptide repeat domain"/>
    <property type="match status" value="1"/>
</dbReference>
<organism evidence="2 3">
    <name type="scientific">Lichtheimia corymbifera JMRC:FSU:9682</name>
    <dbReference type="NCBI Taxonomy" id="1263082"/>
    <lineage>
        <taxon>Eukaryota</taxon>
        <taxon>Fungi</taxon>
        <taxon>Fungi incertae sedis</taxon>
        <taxon>Mucoromycota</taxon>
        <taxon>Mucoromycotina</taxon>
        <taxon>Mucoromycetes</taxon>
        <taxon>Mucorales</taxon>
        <taxon>Lichtheimiaceae</taxon>
        <taxon>Lichtheimia</taxon>
    </lineage>
</organism>
<dbReference type="InterPro" id="IPR032675">
    <property type="entry name" value="LRR_dom_sf"/>
</dbReference>
<evidence type="ECO:0000313" key="3">
    <source>
        <dbReference type="Proteomes" id="UP000027586"/>
    </source>
</evidence>
<dbReference type="EMBL" id="CBTN010000048">
    <property type="protein sequence ID" value="CDH57697.1"/>
    <property type="molecule type" value="Genomic_DNA"/>
</dbReference>
<dbReference type="Gene3D" id="3.80.10.10">
    <property type="entry name" value="Ribonuclease Inhibitor"/>
    <property type="match status" value="1"/>
</dbReference>
<dbReference type="InterPro" id="IPR011990">
    <property type="entry name" value="TPR-like_helical_dom_sf"/>
</dbReference>
<reference evidence="2" key="1">
    <citation type="submission" date="2013-08" db="EMBL/GenBank/DDBJ databases">
        <title>Gene expansion shapes genome architecture in the human pathogen Lichtheimia corymbifera: an evolutionary genomics analysis in the ancient terrestrial Mucorales (Mucoromycotina).</title>
        <authorList>
            <person name="Schwartze V.U."/>
            <person name="Winter S."/>
            <person name="Shelest E."/>
            <person name="Marcet-Houben M."/>
            <person name="Horn F."/>
            <person name="Wehner S."/>
            <person name="Hoffmann K."/>
            <person name="Riege K."/>
            <person name="Sammeth M."/>
            <person name="Nowrousian M."/>
            <person name="Valiante V."/>
            <person name="Linde J."/>
            <person name="Jacobsen I.D."/>
            <person name="Marz M."/>
            <person name="Brakhage A.A."/>
            <person name="Gabaldon T."/>
            <person name="Bocker S."/>
            <person name="Voigt K."/>
        </authorList>
    </citation>
    <scope>NUCLEOTIDE SEQUENCE [LARGE SCALE GENOMIC DNA]</scope>
    <source>
        <strain evidence="2">FSU 9682</strain>
    </source>
</reference>
<comment type="caution">
    <text evidence="2">The sequence shown here is derived from an EMBL/GenBank/DDBJ whole genome shotgun (WGS) entry which is preliminary data.</text>
</comment>
<gene>
    <name evidence="2" type="ORF">LCOR_08608.1</name>
</gene>
<protein>
    <recommendedName>
        <fullName evidence="4">F-box domain-containing protein</fullName>
    </recommendedName>
</protein>
<dbReference type="AlphaFoldDB" id="A0A068S7A1"/>
<sequence>MNPLNNDNVPPFPEISSHIQQRDTTTSTTTEAITQLASQLMENLNRRSTALANGAHFDLALRDAAVMRSICPTSSNGYLKAGDIYQQQGRHQEAAAIYEKGLTSVQSSDDGYTTLQGQHASALTAANKRVDFISQLPSDLVVSELLPLVLDNYKLDANTPCPYLYISRTWRQLFLQRNNLSFGMYRARSSQPFASSELQKFSQHVKSLSFEIGLASGTHDDNALASMNCRFPHLTEFNIQYFGSNDHNLLVILQSIGGNLTRFSLYNEGTMTSPGIRLNRILQICPNLVSVSISTSEVDLLSRQYPNITHFCLSIWENALPANTITNIISHLPSLAFLDISPIPSAQYLTTIHRHCPNLKVLRCGGIFPFDHNDYDQHLHGLQKFAFGYDTDAEPENTDGLIPQLLEHRHTLDHIVLVGGMNGMRDGRPFMDDPSVRFDRLHTLEIIAANDALIDLATFIIRRSSPHLRHVHVDFHDVHEHPIFEAIRALPNLERLEADHVAPTATPFGQLLQYHERLGTNSPLKELKLAFDYYSTLFPWSTALAALCRLEKLVITTAGIRATADYIPLLTMIGRGCPSLEYLELNCGYSPVPDGSVFAIKNHPTLKSLHLHGSSLSESYLVNLVAMRSLKHFIHSMPIKDHILELIQQHVPHIEQRP</sequence>
<proteinExistence type="predicted"/>
<evidence type="ECO:0000313" key="2">
    <source>
        <dbReference type="EMBL" id="CDH57697.1"/>
    </source>
</evidence>
<dbReference type="PANTHER" id="PTHR38926">
    <property type="entry name" value="F-BOX DOMAIN CONTAINING PROTEIN, EXPRESSED"/>
    <property type="match status" value="1"/>
</dbReference>
<keyword evidence="3" id="KW-1185">Reference proteome</keyword>
<accession>A0A068S7A1</accession>
<evidence type="ECO:0008006" key="4">
    <source>
        <dbReference type="Google" id="ProtNLM"/>
    </source>
</evidence>
<evidence type="ECO:0000256" key="1">
    <source>
        <dbReference type="SAM" id="MobiDB-lite"/>
    </source>
</evidence>
<dbReference type="SUPFAM" id="SSF52047">
    <property type="entry name" value="RNI-like"/>
    <property type="match status" value="2"/>
</dbReference>
<dbReference type="OrthoDB" id="2290794at2759"/>
<dbReference type="PANTHER" id="PTHR38926:SF5">
    <property type="entry name" value="F-BOX AND LEUCINE-RICH REPEAT PROTEIN 6"/>
    <property type="match status" value="1"/>
</dbReference>
<dbReference type="STRING" id="1263082.A0A068S7A1"/>
<dbReference type="VEuPathDB" id="FungiDB:LCOR_08608.1"/>
<dbReference type="Proteomes" id="UP000027586">
    <property type="component" value="Unassembled WGS sequence"/>
</dbReference>
<dbReference type="SUPFAM" id="SSF48452">
    <property type="entry name" value="TPR-like"/>
    <property type="match status" value="1"/>
</dbReference>